<dbReference type="PANTHER" id="PTHR32387:SF0">
    <property type="entry name" value="PROTEIN NO VEIN"/>
    <property type="match status" value="1"/>
</dbReference>
<evidence type="ECO:0000259" key="2">
    <source>
        <dbReference type="Pfam" id="PF13020"/>
    </source>
</evidence>
<sequence length="1576" mass="185320">MIDFIKSKLETRQKVYLTDSNIILEDYRKEKEKIEEYNGRQLLEMLQNADDEAITEKEKTCYIKLTENQLTIANNGRKFSEGGIESLMYSNISPKVLEQNKVGQKGLGFRSILSWANKISIKSYDFAVEFSEANAKEFLKNLIKEKPEIKSQLNEKEKKEEFPIATLRCPKIIENIPQNLNIYDTYVVIDLKEKQTKEVQEQINNEINKEVLLFLNNLEKIIVESPERNFEIEKEIIENRAIIREFDYDNNETVEKVWNLKSKKGEHKNKNYELKIVWNDNLDDKIGRLYSYFKTNVKFPFPALIHGTFDLTSDRNHFSPKSEYNTFLIDELIQLLIDTALEISNSEISYKPLKLLSIQGKENFDTFFDDNGFSEKLKNKIRENKVYPTISKEYVSYDSEPVYYKHNYAEILPASKFSNLLLFTNDEYVKETINWVGYYTYKIEYFFNTISEISKGLDYYKRAKLISYLTSDFSSTEISKKELPNIFIDQDNQIIDSDSEIFLPPSGVRIEIPIKLNLKIINSDLFTQLKKIFGSENAEVIEDRLKLFGIKVYRFGEIFRRIVSDFNNNTDKTKSKRESIKYLLSNLYDLYILNKDKESIDINIPSNISIPILNKNNGETKVSNVYLGKDYENRLCEILYEYDKSKLAGSSKILGLDEKENITEFLKWLGVATYPRKKIIIAENEYGQYAIKQFPYKEKNIYGYDATLTSFRKLEQKGYWINEIKVETIEDLESILKNNSNENILYWFNIDNRITEITETNPNCQIKFSITSKQYYAYIRSGDLQSYLLWKIKNTNWIETETEKKSKPTDCCISKTITKDFSPFIEIPKIKYDSQLFKDTKLSKDDIDYFLLKVGVNKEISDFSTDTIYSMLLNLHNIDKDGKKAKLIYRELAENLDEKKIDKNSNKYQSFIDDGLVYCRKNGIYSYKPTKSVYYVEDKTFGEDIINQFYTIDIDRRKGARKITSLFGVTPLENLEFILKSNPLQHNLNDLFQKEIDILKPYFYAFRLLKDTDGKELNWIKNSKITLCTQINPEYNHDGELKDFELKPYEFIYIENKNEVFLLIDDGDKYKSISDFQSDYKFSDSIAEIYSSILKVDLHRVSFSRLFEANTEKRSHIIKTELDDINLDKLKSAKQKLNVVDDPKIQFWFSILSTLKKAYDYRKYKDDEFVTLVRSQINVDINDFKFNYADINDLSNFSTIINLFTDLNIDISVFNKNSTVSLNIIPYYEDGIHQLRNDFQNQFDILLYLNLRNNELSEKEKYLDLQSKFETFNQFKLENSVSIDIQMLFIETIKKEFQVDLSIEQEAINLIEVFQKNKNELVNRIKSLNKSILNEIIECKSNLRSLIYFAEYDKIVKEYNILLEKTEDKKEIHFNNKTLKTQKDDFEELYQLIANQDPITKIEKINTTKPELSIDEENKDKSKGTSKGSPSSSDKETLGFIGEIIVFESLKKKFGTDNVIWDSGFAKKANINPKGDDNKHYDIKYKNKNDKWNFVEVKATTSDRLEFKISNLEVNFGIENKSNYEIMIVTNALDEKNNRRIKRLPNPFKFGKDESFTNNSKFLVKNENFTIKLNEE</sequence>
<organism evidence="3">
    <name type="scientific">uncultured Paludibacter sp</name>
    <dbReference type="NCBI Taxonomy" id="497635"/>
    <lineage>
        <taxon>Bacteria</taxon>
        <taxon>Pseudomonadati</taxon>
        <taxon>Bacteroidota</taxon>
        <taxon>Bacteroidia</taxon>
        <taxon>Bacteroidales</taxon>
        <taxon>Paludibacteraceae</taxon>
        <taxon>Paludibacter</taxon>
        <taxon>environmental samples</taxon>
    </lineage>
</organism>
<dbReference type="InterPro" id="IPR052957">
    <property type="entry name" value="Auxin_embryo_med"/>
</dbReference>
<gene>
    <name evidence="3" type="ORF">TRIP_D250004</name>
</gene>
<reference evidence="3" key="1">
    <citation type="submission" date="2018-07" db="EMBL/GenBank/DDBJ databases">
        <authorList>
            <consortium name="Genoscope - CEA"/>
            <person name="William W."/>
        </authorList>
    </citation>
    <scope>NUCLEOTIDE SEQUENCE</scope>
    <source>
        <strain evidence="3">IK1</strain>
    </source>
</reference>
<dbReference type="NCBIfam" id="NF047352">
    <property type="entry name" value="P_loop_sacsin"/>
    <property type="match status" value="1"/>
</dbReference>
<dbReference type="PANTHER" id="PTHR32387">
    <property type="entry name" value="WU:FJ29H11"/>
    <property type="match status" value="1"/>
</dbReference>
<protein>
    <recommendedName>
        <fullName evidence="2">Protein NO VEIN C-terminal domain-containing protein</fullName>
    </recommendedName>
</protein>
<dbReference type="InterPro" id="IPR024975">
    <property type="entry name" value="NOV_C"/>
</dbReference>
<dbReference type="EMBL" id="UPXZ01000018">
    <property type="protein sequence ID" value="VBB44192.1"/>
    <property type="molecule type" value="Genomic_DNA"/>
</dbReference>
<evidence type="ECO:0000256" key="1">
    <source>
        <dbReference type="SAM" id="MobiDB-lite"/>
    </source>
</evidence>
<dbReference type="Pfam" id="PF13020">
    <property type="entry name" value="NOV_C"/>
    <property type="match status" value="1"/>
</dbReference>
<dbReference type="SUPFAM" id="SSF55874">
    <property type="entry name" value="ATPase domain of HSP90 chaperone/DNA topoisomerase II/histidine kinase"/>
    <property type="match status" value="1"/>
</dbReference>
<feature type="region of interest" description="Disordered" evidence="1">
    <location>
        <begin position="1410"/>
        <end position="1435"/>
    </location>
</feature>
<proteinExistence type="predicted"/>
<name>A0A653A969_9BACT</name>
<dbReference type="InterPro" id="IPR036890">
    <property type="entry name" value="HATPase_C_sf"/>
</dbReference>
<accession>A0A653A969</accession>
<evidence type="ECO:0000313" key="3">
    <source>
        <dbReference type="EMBL" id="VBB44192.1"/>
    </source>
</evidence>
<feature type="domain" description="Protein NO VEIN C-terminal" evidence="2">
    <location>
        <begin position="1446"/>
        <end position="1536"/>
    </location>
</feature>